<dbReference type="EMBL" id="CP021112">
    <property type="protein sequence ID" value="ARP98392.1"/>
    <property type="molecule type" value="Genomic_DNA"/>
</dbReference>
<reference evidence="3 4" key="1">
    <citation type="submission" date="2017-05" db="EMBL/GenBank/DDBJ databases">
        <title>Full genome sequence of Pseudorhodoplanes sinuspersici.</title>
        <authorList>
            <person name="Dastgheib S.M.M."/>
            <person name="Shavandi M."/>
            <person name="Tirandaz H."/>
        </authorList>
    </citation>
    <scope>NUCLEOTIDE SEQUENCE [LARGE SCALE GENOMIC DNA]</scope>
    <source>
        <strain evidence="3 4">RIPI110</strain>
    </source>
</reference>
<dbReference type="STRING" id="1235591.CAK95_04270"/>
<protein>
    <submittedName>
        <fullName evidence="3">Uncharacterized protein</fullName>
    </submittedName>
</protein>
<keyword evidence="2" id="KW-0732">Signal</keyword>
<accession>A0A1W6ZM46</accession>
<gene>
    <name evidence="3" type="ORF">CAK95_04270</name>
</gene>
<feature type="region of interest" description="Disordered" evidence="1">
    <location>
        <begin position="66"/>
        <end position="123"/>
    </location>
</feature>
<evidence type="ECO:0000256" key="1">
    <source>
        <dbReference type="SAM" id="MobiDB-lite"/>
    </source>
</evidence>
<dbReference type="KEGG" id="psin:CAK95_04270"/>
<evidence type="ECO:0000256" key="2">
    <source>
        <dbReference type="SAM" id="SignalP"/>
    </source>
</evidence>
<dbReference type="Proteomes" id="UP000194137">
    <property type="component" value="Chromosome"/>
</dbReference>
<dbReference type="PROSITE" id="PS51257">
    <property type="entry name" value="PROKAR_LIPOPROTEIN"/>
    <property type="match status" value="1"/>
</dbReference>
<feature type="chain" id="PRO_5043310204" evidence="2">
    <location>
        <begin position="20"/>
        <end position="153"/>
    </location>
</feature>
<keyword evidence="4" id="KW-1185">Reference proteome</keyword>
<proteinExistence type="predicted"/>
<dbReference type="AlphaFoldDB" id="A0A1W6ZM46"/>
<evidence type="ECO:0000313" key="4">
    <source>
        <dbReference type="Proteomes" id="UP000194137"/>
    </source>
</evidence>
<organism evidence="3 4">
    <name type="scientific">Pseudorhodoplanes sinuspersici</name>
    <dbReference type="NCBI Taxonomy" id="1235591"/>
    <lineage>
        <taxon>Bacteria</taxon>
        <taxon>Pseudomonadati</taxon>
        <taxon>Pseudomonadota</taxon>
        <taxon>Alphaproteobacteria</taxon>
        <taxon>Hyphomicrobiales</taxon>
        <taxon>Pseudorhodoplanes</taxon>
    </lineage>
</organism>
<dbReference type="RefSeq" id="WP_086086810.1">
    <property type="nucleotide sequence ID" value="NZ_CP021112.1"/>
</dbReference>
<sequence>MTITRVKVTGLALAMAAMAAGLGGCAGGAGQYVQDSPAAQPYPGLPRQALADEVYLDGTGVSARRMAGAPDTSVETLQVTPPPADGPQHAVVRSRPTAIPRADDMSASTGSTATTGARNSATYANKPFTPEWLAKEKAEDERLRNRMTICRGC</sequence>
<evidence type="ECO:0000313" key="3">
    <source>
        <dbReference type="EMBL" id="ARP98392.1"/>
    </source>
</evidence>
<name>A0A1W6ZM46_9HYPH</name>
<feature type="signal peptide" evidence="2">
    <location>
        <begin position="1"/>
        <end position="19"/>
    </location>
</feature>
<feature type="compositionally biased region" description="Low complexity" evidence="1">
    <location>
        <begin position="106"/>
        <end position="122"/>
    </location>
</feature>